<dbReference type="Proteomes" id="UP000030760">
    <property type="component" value="Unassembled WGS sequence"/>
</dbReference>
<dbReference type="AlphaFoldDB" id="M3FUW9"/>
<accession>M3FUW9</accession>
<proteinExistence type="predicted"/>
<dbReference type="EMBL" id="KB405060">
    <property type="protein sequence ID" value="EMF56750.1"/>
    <property type="molecule type" value="Genomic_DNA"/>
</dbReference>
<evidence type="ECO:0000313" key="3">
    <source>
        <dbReference type="Proteomes" id="UP000030760"/>
    </source>
</evidence>
<protein>
    <submittedName>
        <fullName evidence="2">Uncharacterized protein</fullName>
    </submittedName>
</protein>
<name>M3FUW9_9ACTN</name>
<reference evidence="3" key="1">
    <citation type="journal article" date="2013" name="Genome Announc.">
        <title>Draft Genome Sequence of Streptomyces bottropensis ATCC 25435, a Bottromycin-Producing Actinomycete.</title>
        <authorList>
            <person name="Zhang H."/>
            <person name="Zhou W."/>
            <person name="Zhuang Y."/>
            <person name="Liang X."/>
            <person name="Liu T."/>
        </authorList>
    </citation>
    <scope>NUCLEOTIDE SEQUENCE [LARGE SCALE GENOMIC DNA]</scope>
    <source>
        <strain evidence="3">ATCC 25435</strain>
    </source>
</reference>
<organism evidence="2 3">
    <name type="scientific">Streptomyces bottropensis ATCC 25435</name>
    <dbReference type="NCBI Taxonomy" id="1054862"/>
    <lineage>
        <taxon>Bacteria</taxon>
        <taxon>Bacillati</taxon>
        <taxon>Actinomycetota</taxon>
        <taxon>Actinomycetes</taxon>
        <taxon>Kitasatosporales</taxon>
        <taxon>Streptomycetaceae</taxon>
        <taxon>Streptomyces</taxon>
    </lineage>
</organism>
<evidence type="ECO:0000313" key="2">
    <source>
        <dbReference type="EMBL" id="EMF56750.1"/>
    </source>
</evidence>
<evidence type="ECO:0000256" key="1">
    <source>
        <dbReference type="SAM" id="MobiDB-lite"/>
    </source>
</evidence>
<sequence length="95" mass="10345">MELMTESDGRRRRSGQELRSFAETLVTRSSQIELSLKWLIRTVARSSAAAMTTPTRESGPGEGRQKAPLPRGTLSRDRSGDDVVGSGPLVCRTAI</sequence>
<gene>
    <name evidence="2" type="ORF">SBD_1833</name>
</gene>
<feature type="region of interest" description="Disordered" evidence="1">
    <location>
        <begin position="46"/>
        <end position="95"/>
    </location>
</feature>